<proteinExistence type="predicted"/>
<accession>A0A644Y4Y5</accession>
<comment type="caution">
    <text evidence="2">The sequence shown here is derived from an EMBL/GenBank/DDBJ whole genome shotgun (WGS) entry which is preliminary data.</text>
</comment>
<name>A0A644Y4Y5_9ZZZZ</name>
<dbReference type="InterPro" id="IPR011993">
    <property type="entry name" value="PH-like_dom_sf"/>
</dbReference>
<sequence>MVVYSFPLEEQEQIIKKDHANLYCDGQAFAGAFYLTSERLVFVGYLLDIHDKYIEDVPLAHITDVMPGKTFYFIPNVLKVSTIRDRKLKFIVNGRDQWLSAISEQIKQNK</sequence>
<dbReference type="InterPro" id="IPR004182">
    <property type="entry name" value="GRAM"/>
</dbReference>
<gene>
    <name evidence="2" type="ORF">SDC9_68067</name>
</gene>
<organism evidence="2">
    <name type="scientific">bioreactor metagenome</name>
    <dbReference type="NCBI Taxonomy" id="1076179"/>
    <lineage>
        <taxon>unclassified sequences</taxon>
        <taxon>metagenomes</taxon>
        <taxon>ecological metagenomes</taxon>
    </lineage>
</organism>
<protein>
    <recommendedName>
        <fullName evidence="1">GRAM domain-containing protein</fullName>
    </recommendedName>
</protein>
<evidence type="ECO:0000259" key="1">
    <source>
        <dbReference type="Pfam" id="PF02893"/>
    </source>
</evidence>
<dbReference type="Pfam" id="PF02893">
    <property type="entry name" value="GRAM"/>
    <property type="match status" value="1"/>
</dbReference>
<reference evidence="2" key="1">
    <citation type="submission" date="2019-08" db="EMBL/GenBank/DDBJ databases">
        <authorList>
            <person name="Kucharzyk K."/>
            <person name="Murdoch R.W."/>
            <person name="Higgins S."/>
            <person name="Loffler F."/>
        </authorList>
    </citation>
    <scope>NUCLEOTIDE SEQUENCE</scope>
</reference>
<dbReference type="Gene3D" id="2.30.29.30">
    <property type="entry name" value="Pleckstrin-homology domain (PH domain)/Phosphotyrosine-binding domain (PTB)"/>
    <property type="match status" value="1"/>
</dbReference>
<evidence type="ECO:0000313" key="2">
    <source>
        <dbReference type="EMBL" id="MPM21623.1"/>
    </source>
</evidence>
<dbReference type="AlphaFoldDB" id="A0A644Y4Y5"/>
<dbReference type="EMBL" id="VSSQ01003628">
    <property type="protein sequence ID" value="MPM21623.1"/>
    <property type="molecule type" value="Genomic_DNA"/>
</dbReference>
<feature type="domain" description="GRAM" evidence="1">
    <location>
        <begin position="5"/>
        <end position="91"/>
    </location>
</feature>